<dbReference type="EMBL" id="BAEH01000094">
    <property type="protein sequence ID" value="GAB19705.1"/>
    <property type="molecule type" value="Genomic_DNA"/>
</dbReference>
<dbReference type="GO" id="GO:0016787">
    <property type="term" value="F:hydrolase activity"/>
    <property type="evidence" value="ECO:0007669"/>
    <property type="project" value="UniProtKB-KW"/>
</dbReference>
<accession>H0R3Q4</accession>
<comment type="caution">
    <text evidence="2">The sequence shown here is derived from an EMBL/GenBank/DDBJ whole genome shotgun (WGS) entry which is preliminary data.</text>
</comment>
<evidence type="ECO:0000313" key="3">
    <source>
        <dbReference type="Proteomes" id="UP000035034"/>
    </source>
</evidence>
<gene>
    <name evidence="2" type="ORF">GOEFS_094_00040</name>
</gene>
<dbReference type="InterPro" id="IPR050228">
    <property type="entry name" value="Carboxylesterase_BioH"/>
</dbReference>
<dbReference type="InterPro" id="IPR022742">
    <property type="entry name" value="Hydrolase_4"/>
</dbReference>
<evidence type="ECO:0000259" key="1">
    <source>
        <dbReference type="Pfam" id="PF12146"/>
    </source>
</evidence>
<dbReference type="Pfam" id="PF12146">
    <property type="entry name" value="Hydrolase_4"/>
    <property type="match status" value="1"/>
</dbReference>
<dbReference type="Proteomes" id="UP000035034">
    <property type="component" value="Unassembled WGS sequence"/>
</dbReference>
<evidence type="ECO:0000313" key="2">
    <source>
        <dbReference type="EMBL" id="GAB19705.1"/>
    </source>
</evidence>
<keyword evidence="2" id="KW-0378">Hydrolase</keyword>
<dbReference type="eggNOG" id="COG2267">
    <property type="taxonomic scope" value="Bacteria"/>
</dbReference>
<proteinExistence type="predicted"/>
<sequence length="374" mass="40863">MAARERKRMWRAGTGSVGSLGAATASGVTRRASNWRRARRDPLVADPQAGENFRAIYDGESLSVRTDDGLRLEVRRIGPKNPDLTLVFVHGFSLRMASWHFQRFALEKRWAQEGLSVAMVFYDHRGHGKSDPAPDETCTISQLGDDVAAVVRQMVPSGPVVLLGHSMGGMAIMGAARRHPKLFAPRGRIVGVGLIATAARGLTEAGLGEGLSNPVVDGFRLAVRRAPRLVQAGRGSTRKLLEPVLLAASWGSDFYSPATDRAVESMLQNTPIHTIVNFLHALESHDESEALAVLAKLPTIVVCGDEDRMTPFYNSYDLYGELGSTTRLTIVQAAGHMVLMEQPDSVTEPIVELVHRVFAQLPATKRKVRVGRWM</sequence>
<dbReference type="SUPFAM" id="SSF53474">
    <property type="entry name" value="alpha/beta-Hydrolases"/>
    <property type="match status" value="1"/>
</dbReference>
<dbReference type="InterPro" id="IPR029058">
    <property type="entry name" value="AB_hydrolase_fold"/>
</dbReference>
<name>H0R3Q4_9ACTN</name>
<dbReference type="Gene3D" id="3.40.50.1820">
    <property type="entry name" value="alpha/beta hydrolase"/>
    <property type="match status" value="1"/>
</dbReference>
<dbReference type="OrthoDB" id="5422338at2"/>
<feature type="domain" description="Serine aminopeptidase S33" evidence="1">
    <location>
        <begin position="81"/>
        <end position="342"/>
    </location>
</feature>
<dbReference type="STRING" id="1077974.GOEFS_094_00040"/>
<reference evidence="2 3" key="1">
    <citation type="submission" date="2011-12" db="EMBL/GenBank/DDBJ databases">
        <title>Whole genome shotgun sequence of Gordonia effusa NBRC 100432.</title>
        <authorList>
            <person name="Yoshida I."/>
            <person name="Takarada H."/>
            <person name="Hosoyama A."/>
            <person name="Tsuchikane K."/>
            <person name="Katsumata H."/>
            <person name="Yamazaki S."/>
            <person name="Fujita N."/>
        </authorList>
    </citation>
    <scope>NUCLEOTIDE SEQUENCE [LARGE SCALE GENOMIC DNA]</scope>
    <source>
        <strain evidence="2 3">NBRC 100432</strain>
    </source>
</reference>
<protein>
    <submittedName>
        <fullName evidence="2">Putative hydrolase</fullName>
    </submittedName>
</protein>
<dbReference type="AlphaFoldDB" id="H0R3Q4"/>
<keyword evidence="3" id="KW-1185">Reference proteome</keyword>
<organism evidence="2 3">
    <name type="scientific">Gordonia effusa NBRC 100432</name>
    <dbReference type="NCBI Taxonomy" id="1077974"/>
    <lineage>
        <taxon>Bacteria</taxon>
        <taxon>Bacillati</taxon>
        <taxon>Actinomycetota</taxon>
        <taxon>Actinomycetes</taxon>
        <taxon>Mycobacteriales</taxon>
        <taxon>Gordoniaceae</taxon>
        <taxon>Gordonia</taxon>
    </lineage>
</organism>
<dbReference type="PANTHER" id="PTHR43194">
    <property type="entry name" value="HYDROLASE ALPHA/BETA FOLD FAMILY"/>
    <property type="match status" value="1"/>
</dbReference>
<dbReference type="PANTHER" id="PTHR43194:SF2">
    <property type="entry name" value="PEROXISOMAL MEMBRANE PROTEIN LPX1"/>
    <property type="match status" value="1"/>
</dbReference>
<dbReference type="RefSeq" id="WP_007319040.1">
    <property type="nucleotide sequence ID" value="NZ_BAEH01000094.1"/>
</dbReference>